<protein>
    <recommendedName>
        <fullName evidence="3">Helicase ATP-binding domain-containing protein</fullName>
    </recommendedName>
</protein>
<dbReference type="Pfam" id="PF00270">
    <property type="entry name" value="DEAD"/>
    <property type="match status" value="1"/>
</dbReference>
<dbReference type="STRING" id="6412.T1G472"/>
<dbReference type="PANTHER" id="PTHR47958">
    <property type="entry name" value="ATP-DEPENDENT RNA HELICASE DBP3"/>
    <property type="match status" value="1"/>
</dbReference>
<dbReference type="GO" id="GO:0005524">
    <property type="term" value="F:ATP binding"/>
    <property type="evidence" value="ECO:0007669"/>
    <property type="project" value="InterPro"/>
</dbReference>
<dbReference type="InterPro" id="IPR011545">
    <property type="entry name" value="DEAD/DEAH_box_helicase_dom"/>
</dbReference>
<dbReference type="HOGENOM" id="CLU_2783217_0_0_1"/>
<dbReference type="PROSITE" id="PS51192">
    <property type="entry name" value="HELICASE_ATP_BIND_1"/>
    <property type="match status" value="1"/>
</dbReference>
<reference evidence="6" key="1">
    <citation type="submission" date="2012-12" db="EMBL/GenBank/DDBJ databases">
        <authorList>
            <person name="Hellsten U."/>
            <person name="Grimwood J."/>
            <person name="Chapman J.A."/>
            <person name="Shapiro H."/>
            <person name="Aerts A."/>
            <person name="Otillar R.P."/>
            <person name="Terry A.Y."/>
            <person name="Boore J.L."/>
            <person name="Simakov O."/>
            <person name="Marletaz F."/>
            <person name="Cho S.-J."/>
            <person name="Edsinger-Gonzales E."/>
            <person name="Havlak P."/>
            <person name="Kuo D.-H."/>
            <person name="Larsson T."/>
            <person name="Lv J."/>
            <person name="Arendt D."/>
            <person name="Savage R."/>
            <person name="Osoegawa K."/>
            <person name="de Jong P."/>
            <person name="Lindberg D.R."/>
            <person name="Seaver E.C."/>
            <person name="Weisblat D.A."/>
            <person name="Putnam N.H."/>
            <person name="Grigoriev I.V."/>
            <person name="Rokhsar D.S."/>
        </authorList>
    </citation>
    <scope>NUCLEOTIDE SEQUENCE</scope>
</reference>
<dbReference type="eggNOG" id="KOG0339">
    <property type="taxonomic scope" value="Eukaryota"/>
</dbReference>
<gene>
    <name evidence="5" type="primary">20215870</name>
    <name evidence="4" type="ORF">HELRODRAFT_80938</name>
</gene>
<dbReference type="OMA" id="EQTKACE"/>
<dbReference type="OrthoDB" id="196131at2759"/>
<dbReference type="CTD" id="20215870"/>
<evidence type="ECO:0000313" key="5">
    <source>
        <dbReference type="EnsemblMetazoa" id="HelroP80938"/>
    </source>
</evidence>
<evidence type="ECO:0000313" key="4">
    <source>
        <dbReference type="EMBL" id="ESO02988.1"/>
    </source>
</evidence>
<dbReference type="RefSeq" id="XP_009018681.1">
    <property type="nucleotide sequence ID" value="XM_009020433.1"/>
</dbReference>
<dbReference type="EMBL" id="AMQM01004733">
    <property type="status" value="NOT_ANNOTATED_CDS"/>
    <property type="molecule type" value="Genomic_DNA"/>
</dbReference>
<dbReference type="GeneID" id="20215870"/>
<dbReference type="EMBL" id="KB096676">
    <property type="protein sequence ID" value="ESO02988.1"/>
    <property type="molecule type" value="Genomic_DNA"/>
</dbReference>
<evidence type="ECO:0000256" key="1">
    <source>
        <dbReference type="ARBA" id="ARBA00022801"/>
    </source>
</evidence>
<organism evidence="5 6">
    <name type="scientific">Helobdella robusta</name>
    <name type="common">Californian leech</name>
    <dbReference type="NCBI Taxonomy" id="6412"/>
    <lineage>
        <taxon>Eukaryota</taxon>
        <taxon>Metazoa</taxon>
        <taxon>Spiralia</taxon>
        <taxon>Lophotrochozoa</taxon>
        <taxon>Annelida</taxon>
        <taxon>Clitellata</taxon>
        <taxon>Hirudinea</taxon>
        <taxon>Rhynchobdellida</taxon>
        <taxon>Glossiphoniidae</taxon>
        <taxon>Helobdella</taxon>
    </lineage>
</organism>
<dbReference type="GO" id="GO:0004386">
    <property type="term" value="F:helicase activity"/>
    <property type="evidence" value="ECO:0007669"/>
    <property type="project" value="UniProtKB-KW"/>
</dbReference>
<dbReference type="InterPro" id="IPR027417">
    <property type="entry name" value="P-loop_NTPase"/>
</dbReference>
<feature type="domain" description="Helicase ATP-binding" evidence="3">
    <location>
        <begin position="1"/>
        <end position="84"/>
    </location>
</feature>
<reference evidence="5" key="3">
    <citation type="submission" date="2015-06" db="UniProtKB">
        <authorList>
            <consortium name="EnsemblMetazoa"/>
        </authorList>
    </citation>
    <scope>IDENTIFICATION</scope>
</reference>
<dbReference type="InterPro" id="IPR014001">
    <property type="entry name" value="Helicase_ATP-bd"/>
</dbReference>
<evidence type="ECO:0000313" key="6">
    <source>
        <dbReference type="Proteomes" id="UP000015101"/>
    </source>
</evidence>
<evidence type="ECO:0000256" key="2">
    <source>
        <dbReference type="ARBA" id="ARBA00022806"/>
    </source>
</evidence>
<reference evidence="4 6" key="2">
    <citation type="journal article" date="2013" name="Nature">
        <title>Insights into bilaterian evolution from three spiralian genomes.</title>
        <authorList>
            <person name="Simakov O."/>
            <person name="Marletaz F."/>
            <person name="Cho S.J."/>
            <person name="Edsinger-Gonzales E."/>
            <person name="Havlak P."/>
            <person name="Hellsten U."/>
            <person name="Kuo D.H."/>
            <person name="Larsson T."/>
            <person name="Lv J."/>
            <person name="Arendt D."/>
            <person name="Savage R."/>
            <person name="Osoegawa K."/>
            <person name="de Jong P."/>
            <person name="Grimwood J."/>
            <person name="Chapman J.A."/>
            <person name="Shapiro H."/>
            <person name="Aerts A."/>
            <person name="Otillar R.P."/>
            <person name="Terry A.Y."/>
            <person name="Boore J.L."/>
            <person name="Grigoriev I.V."/>
            <person name="Lindberg D.R."/>
            <person name="Seaver E.C."/>
            <person name="Weisblat D.A."/>
            <person name="Putnam N.H."/>
            <person name="Rokhsar D.S."/>
        </authorList>
    </citation>
    <scope>NUCLEOTIDE SEQUENCE</scope>
</reference>
<dbReference type="SUPFAM" id="SSF52540">
    <property type="entry name" value="P-loop containing nucleoside triphosphate hydrolases"/>
    <property type="match status" value="1"/>
</dbReference>
<keyword evidence="2" id="KW-0347">Helicase</keyword>
<evidence type="ECO:0000259" key="3">
    <source>
        <dbReference type="PROSITE" id="PS51192"/>
    </source>
</evidence>
<sequence>PLFVHILDQKELEKGDGPIGLILAPTRELSQQIYNEAKRLGKAYNIRVVCAYGGGNMYEQTKACEEGAEIIVATPGRLFYIFFK</sequence>
<name>T1G472_HELRO</name>
<keyword evidence="1" id="KW-0378">Hydrolase</keyword>
<dbReference type="GO" id="GO:0003676">
    <property type="term" value="F:nucleic acid binding"/>
    <property type="evidence" value="ECO:0007669"/>
    <property type="project" value="InterPro"/>
</dbReference>
<dbReference type="EnsemblMetazoa" id="HelroT80938">
    <property type="protein sequence ID" value="HelroP80938"/>
    <property type="gene ID" value="HelroG80938"/>
</dbReference>
<accession>T1G472</accession>
<dbReference type="InParanoid" id="T1G472"/>
<keyword evidence="2" id="KW-0067">ATP-binding</keyword>
<dbReference type="Proteomes" id="UP000015101">
    <property type="component" value="Unassembled WGS sequence"/>
</dbReference>
<keyword evidence="2" id="KW-0547">Nucleotide-binding</keyword>
<dbReference type="AlphaFoldDB" id="T1G472"/>
<dbReference type="KEGG" id="hro:HELRODRAFT_80938"/>
<dbReference type="GO" id="GO:0016787">
    <property type="term" value="F:hydrolase activity"/>
    <property type="evidence" value="ECO:0007669"/>
    <property type="project" value="UniProtKB-KW"/>
</dbReference>
<keyword evidence="6" id="KW-1185">Reference proteome</keyword>
<dbReference type="Gene3D" id="3.40.50.300">
    <property type="entry name" value="P-loop containing nucleotide triphosphate hydrolases"/>
    <property type="match status" value="1"/>
</dbReference>
<proteinExistence type="predicted"/>